<feature type="region of interest" description="Disordered" evidence="1">
    <location>
        <begin position="316"/>
        <end position="337"/>
    </location>
</feature>
<comment type="caution">
    <text evidence="2">The sequence shown here is derived from an EMBL/GenBank/DDBJ whole genome shotgun (WGS) entry which is preliminary data.</text>
</comment>
<feature type="region of interest" description="Disordered" evidence="1">
    <location>
        <begin position="217"/>
        <end position="255"/>
    </location>
</feature>
<dbReference type="Proteomes" id="UP000327157">
    <property type="component" value="Chromosome 2"/>
</dbReference>
<reference evidence="3" key="2">
    <citation type="submission" date="2019-10" db="EMBL/GenBank/DDBJ databases">
        <title>A de novo genome assembly of a pear dwarfing rootstock.</title>
        <authorList>
            <person name="Wang F."/>
            <person name="Wang J."/>
            <person name="Li S."/>
            <person name="Zhang Y."/>
            <person name="Fang M."/>
            <person name="Ma L."/>
            <person name="Zhao Y."/>
            <person name="Jiang S."/>
        </authorList>
    </citation>
    <scope>NUCLEOTIDE SEQUENCE [LARGE SCALE GENOMIC DNA]</scope>
</reference>
<gene>
    <name evidence="2" type="ORF">D8674_020251</name>
</gene>
<organism evidence="2 3">
    <name type="scientific">Pyrus ussuriensis x Pyrus communis</name>
    <dbReference type="NCBI Taxonomy" id="2448454"/>
    <lineage>
        <taxon>Eukaryota</taxon>
        <taxon>Viridiplantae</taxon>
        <taxon>Streptophyta</taxon>
        <taxon>Embryophyta</taxon>
        <taxon>Tracheophyta</taxon>
        <taxon>Spermatophyta</taxon>
        <taxon>Magnoliopsida</taxon>
        <taxon>eudicotyledons</taxon>
        <taxon>Gunneridae</taxon>
        <taxon>Pentapetalae</taxon>
        <taxon>rosids</taxon>
        <taxon>fabids</taxon>
        <taxon>Rosales</taxon>
        <taxon>Rosaceae</taxon>
        <taxon>Amygdaloideae</taxon>
        <taxon>Maleae</taxon>
        <taxon>Pyrus</taxon>
    </lineage>
</organism>
<evidence type="ECO:0000256" key="1">
    <source>
        <dbReference type="SAM" id="MobiDB-lite"/>
    </source>
</evidence>
<reference evidence="2 3" key="3">
    <citation type="submission" date="2019-11" db="EMBL/GenBank/DDBJ databases">
        <title>A de novo genome assembly of a pear dwarfing rootstock.</title>
        <authorList>
            <person name="Wang F."/>
            <person name="Wang J."/>
            <person name="Li S."/>
            <person name="Zhang Y."/>
            <person name="Fang M."/>
            <person name="Ma L."/>
            <person name="Zhao Y."/>
            <person name="Jiang S."/>
        </authorList>
    </citation>
    <scope>NUCLEOTIDE SEQUENCE [LARGE SCALE GENOMIC DNA]</scope>
    <source>
        <strain evidence="2">S2</strain>
        <tissue evidence="2">Leaf</tissue>
    </source>
</reference>
<sequence>MSSSNHKNDDGVPPLYRQGGSLSKFGYFKVAHFKISFDKLFRDFLEAYWHAILSGVHVKWFKDSSSHEPCDGARRAIKFHPYYFVWGFTFPMPRFFQEVLCFIRCAPAQCSPNAVLVMVGFHNLSQFFDLDLTVNEFWYFFDICHIEGVGYKGDHNWANETFKIIRECESVSSSELCVPTIFISGNEKCGLLPREEIKRIKAKALACPIIMVELPTNEGGKKRHSPPAQETPVEKKPKTSSVARGGSLAAQEMSVEKKPKTYSSACEGLPTTLKLVIDLTFSKSEKEEAAGSVPMAHAVSKATSLITDRIAQCKSSSTPPVQKFMPKRPSEVKSSSPLERFATMESDKVPLSAKVVPKIAPFTAKIDSYAENKEIASVGSLVEICALLKPNMLEDIDVYAKFVDGVKEVISPSSFVKHTTKYRRTALLAIMQKTTILATKSMLLDQENTKAAKKILDLERAISEFRSTAYAKDEELMAVYNQVIHFKKIASLTQSQADFYKLGYVDHLFGRPSDFEFFGKNFETFSISPKDLLAFTFESSIGEVVREVGAQARVAKDEAPYGATVEGITAAEGVATDALSSSFRFPGISRRRHVLLDFILLEELRQIFAYKLRAVIDDDGLRDPKSTNDIHPYEAFYVRLSRAGGIGPTSLIAYCMNSQGLVCGCSSLAGSTSIGL</sequence>
<keyword evidence="3" id="KW-1185">Reference proteome</keyword>
<evidence type="ECO:0000313" key="3">
    <source>
        <dbReference type="Proteomes" id="UP000327157"/>
    </source>
</evidence>
<name>A0A5N5HJ81_9ROSA</name>
<reference evidence="2 3" key="1">
    <citation type="submission" date="2019-09" db="EMBL/GenBank/DDBJ databases">
        <authorList>
            <person name="Ou C."/>
        </authorList>
    </citation>
    <scope>NUCLEOTIDE SEQUENCE [LARGE SCALE GENOMIC DNA]</scope>
    <source>
        <strain evidence="2">S2</strain>
        <tissue evidence="2">Leaf</tissue>
    </source>
</reference>
<dbReference type="EMBL" id="SMOL01000157">
    <property type="protein sequence ID" value="KAB2626633.1"/>
    <property type="molecule type" value="Genomic_DNA"/>
</dbReference>
<protein>
    <submittedName>
        <fullName evidence="2">Uncharacterized protein</fullName>
    </submittedName>
</protein>
<evidence type="ECO:0000313" key="2">
    <source>
        <dbReference type="EMBL" id="KAB2626633.1"/>
    </source>
</evidence>
<proteinExistence type="predicted"/>
<accession>A0A5N5HJ81</accession>
<dbReference type="AlphaFoldDB" id="A0A5N5HJ81"/>